<sequence length="200" mass="23193">MKEYREIDLDDEPCIFPDCGRFLTVSSMDGQVNIAPHYQLDENRLPVKIRGASEPFSMDASGISVCATCRGSLRSISRYRRRIAKYIALADRLLTEQKKLEQAPAIKIAQPARRESILSRPSSRLRQLHTLREVARIERYGSTIKVWHMINSYAGQVRKEEQQFQRVADLVRHANLRHRTEREFQYDKAIIQVKGHLLAM</sequence>
<dbReference type="EMBL" id="LGTZ01002242">
    <property type="protein sequence ID" value="OJD16731.1"/>
    <property type="molecule type" value="Genomic_DNA"/>
</dbReference>
<keyword evidence="2" id="KW-1185">Reference proteome</keyword>
<gene>
    <name evidence="1" type="ORF">ACJ73_08857</name>
</gene>
<proteinExistence type="predicted"/>
<dbReference type="STRING" id="1658174.A0A1J9Q917"/>
<accession>A0A1J9Q917</accession>
<name>A0A1J9Q917_9EURO</name>
<dbReference type="OrthoDB" id="2423195at2759"/>
<dbReference type="AlphaFoldDB" id="A0A1J9Q917"/>
<organism evidence="1 2">
    <name type="scientific">Blastomyces percursus</name>
    <dbReference type="NCBI Taxonomy" id="1658174"/>
    <lineage>
        <taxon>Eukaryota</taxon>
        <taxon>Fungi</taxon>
        <taxon>Dikarya</taxon>
        <taxon>Ascomycota</taxon>
        <taxon>Pezizomycotina</taxon>
        <taxon>Eurotiomycetes</taxon>
        <taxon>Eurotiomycetidae</taxon>
        <taxon>Onygenales</taxon>
        <taxon>Ajellomycetaceae</taxon>
        <taxon>Blastomyces</taxon>
    </lineage>
</organism>
<reference evidence="1 2" key="1">
    <citation type="submission" date="2015-08" db="EMBL/GenBank/DDBJ databases">
        <title>Emmonsia species relationships and genome sequence.</title>
        <authorList>
            <person name="Cuomo C.A."/>
            <person name="Schwartz I.S."/>
            <person name="Kenyon C."/>
            <person name="De Hoog G.S."/>
            <person name="Govender N.P."/>
            <person name="Botha A."/>
            <person name="Moreno L."/>
            <person name="De Vries M."/>
            <person name="Munoz J.F."/>
            <person name="Stielow J.B."/>
        </authorList>
    </citation>
    <scope>NUCLEOTIDE SEQUENCE [LARGE SCALE GENOMIC DNA]</scope>
    <source>
        <strain evidence="1 2">EI222</strain>
    </source>
</reference>
<dbReference type="Proteomes" id="UP000242791">
    <property type="component" value="Unassembled WGS sequence"/>
</dbReference>
<dbReference type="VEuPathDB" id="FungiDB:ACJ73_08857"/>
<comment type="caution">
    <text evidence="1">The sequence shown here is derived from an EMBL/GenBank/DDBJ whole genome shotgun (WGS) entry which is preliminary data.</text>
</comment>
<protein>
    <submittedName>
        <fullName evidence="1">Uncharacterized protein</fullName>
    </submittedName>
</protein>
<evidence type="ECO:0000313" key="1">
    <source>
        <dbReference type="EMBL" id="OJD16731.1"/>
    </source>
</evidence>
<evidence type="ECO:0000313" key="2">
    <source>
        <dbReference type="Proteomes" id="UP000242791"/>
    </source>
</evidence>